<sequence length="380" mass="41272">MSNDIRKIPKAVRLGRRVRRKVIENMVLAISTKAAIVALAIAGHPLVWAAVLADVGTCLLVIFNSMLLLGGPHGHGKKCSKTSASHAHKHKSKFTIHRSSHNHQACCIEKTTIKETDGCTSNCHSEAKSSKCCQAKKSCSESTDKHLCVSHSSQLIHETEDHGQGSCNGHKDSTPCGKYDQGCLELRNSGGSPVKYHSHDKSESHCHGHDHVCLEVADGDETECANSAQRLCGCAADGEIHGENCDHIDHSDEVTHNHSVTASKVNHHHISNHGNQIGCCDNNSSYQAADKKLQNVVKKCCNGKLSNLEVHSRCKKECGAPVRSTINILTGSKHAHYNNLKDCSTLKKRQVGGCCRKECCPKNSHLGTDFRGSLNEIIIE</sequence>
<gene>
    <name evidence="3" type="ORF">LIER_42397</name>
</gene>
<dbReference type="Proteomes" id="UP001454036">
    <property type="component" value="Unassembled WGS sequence"/>
</dbReference>
<evidence type="ECO:0000313" key="4">
    <source>
        <dbReference type="Proteomes" id="UP001454036"/>
    </source>
</evidence>
<dbReference type="PANTHER" id="PTHR48085">
    <property type="entry name" value="CADMIUM/ZINC-TRANSPORTING ATPASE HMA2-RELATED"/>
    <property type="match status" value="1"/>
</dbReference>
<feature type="transmembrane region" description="Helical" evidence="2">
    <location>
        <begin position="21"/>
        <end position="41"/>
    </location>
</feature>
<keyword evidence="4" id="KW-1185">Reference proteome</keyword>
<accession>A0AAV3RSL8</accession>
<dbReference type="GO" id="GO:0022857">
    <property type="term" value="F:transmembrane transporter activity"/>
    <property type="evidence" value="ECO:0007669"/>
    <property type="project" value="TreeGrafter"/>
</dbReference>
<protein>
    <submittedName>
        <fullName evidence="3">Uncharacterized protein</fullName>
    </submittedName>
</protein>
<dbReference type="PANTHER" id="PTHR48085:SF5">
    <property type="entry name" value="CADMIUM_ZINC-TRANSPORTING ATPASE HMA4-RELATED"/>
    <property type="match status" value="1"/>
</dbReference>
<dbReference type="InterPro" id="IPR051014">
    <property type="entry name" value="Cation_Transport_ATPase_IB"/>
</dbReference>
<dbReference type="AlphaFoldDB" id="A0AAV3RSL8"/>
<evidence type="ECO:0000313" key="3">
    <source>
        <dbReference type="EMBL" id="GAA0183394.1"/>
    </source>
</evidence>
<comment type="caution">
    <text evidence="3">The sequence shown here is derived from an EMBL/GenBank/DDBJ whole genome shotgun (WGS) entry which is preliminary data.</text>
</comment>
<reference evidence="3 4" key="1">
    <citation type="submission" date="2024-01" db="EMBL/GenBank/DDBJ databases">
        <title>The complete chloroplast genome sequence of Lithospermum erythrorhizon: insights into the phylogenetic relationship among Boraginaceae species and the maternal lineages of purple gromwells.</title>
        <authorList>
            <person name="Okada T."/>
            <person name="Watanabe K."/>
        </authorList>
    </citation>
    <scope>NUCLEOTIDE SEQUENCE [LARGE SCALE GENOMIC DNA]</scope>
</reference>
<keyword evidence="2" id="KW-0472">Membrane</keyword>
<organism evidence="3 4">
    <name type="scientific">Lithospermum erythrorhizon</name>
    <name type="common">Purple gromwell</name>
    <name type="synonym">Lithospermum officinale var. erythrorhizon</name>
    <dbReference type="NCBI Taxonomy" id="34254"/>
    <lineage>
        <taxon>Eukaryota</taxon>
        <taxon>Viridiplantae</taxon>
        <taxon>Streptophyta</taxon>
        <taxon>Embryophyta</taxon>
        <taxon>Tracheophyta</taxon>
        <taxon>Spermatophyta</taxon>
        <taxon>Magnoliopsida</taxon>
        <taxon>eudicotyledons</taxon>
        <taxon>Gunneridae</taxon>
        <taxon>Pentapetalae</taxon>
        <taxon>asterids</taxon>
        <taxon>lamiids</taxon>
        <taxon>Boraginales</taxon>
        <taxon>Boraginaceae</taxon>
        <taxon>Boraginoideae</taxon>
        <taxon>Lithospermeae</taxon>
        <taxon>Lithospermum</taxon>
    </lineage>
</organism>
<proteinExistence type="inferred from homology"/>
<feature type="transmembrane region" description="Helical" evidence="2">
    <location>
        <begin position="47"/>
        <end position="69"/>
    </location>
</feature>
<dbReference type="EMBL" id="BAABME010029246">
    <property type="protein sequence ID" value="GAA0183394.1"/>
    <property type="molecule type" value="Genomic_DNA"/>
</dbReference>
<name>A0AAV3RSL8_LITER</name>
<dbReference type="GO" id="GO:0016020">
    <property type="term" value="C:membrane"/>
    <property type="evidence" value="ECO:0007669"/>
    <property type="project" value="TreeGrafter"/>
</dbReference>
<dbReference type="InterPro" id="IPR036412">
    <property type="entry name" value="HAD-like_sf"/>
</dbReference>
<keyword evidence="2" id="KW-1133">Transmembrane helix</keyword>
<keyword evidence="2" id="KW-0812">Transmembrane</keyword>
<evidence type="ECO:0000256" key="1">
    <source>
        <dbReference type="ARBA" id="ARBA00006024"/>
    </source>
</evidence>
<evidence type="ECO:0000256" key="2">
    <source>
        <dbReference type="SAM" id="Phobius"/>
    </source>
</evidence>
<comment type="similarity">
    <text evidence="1">Belongs to the cation transport ATPase (P-type) (TC 3.A.3) family. Type IB subfamily.</text>
</comment>
<dbReference type="SUPFAM" id="SSF56784">
    <property type="entry name" value="HAD-like"/>
    <property type="match status" value="1"/>
</dbReference>